<dbReference type="InterPro" id="IPR057326">
    <property type="entry name" value="KR_dom"/>
</dbReference>
<dbReference type="InterPro" id="IPR009081">
    <property type="entry name" value="PP-bd_ACP"/>
</dbReference>
<dbReference type="InterPro" id="IPR014030">
    <property type="entry name" value="Ketoacyl_synth_N"/>
</dbReference>
<feature type="domain" description="Carrier" evidence="9">
    <location>
        <begin position="992"/>
        <end position="1067"/>
    </location>
</feature>
<feature type="region of interest" description="C-terminal hotdog fold" evidence="8">
    <location>
        <begin position="375"/>
        <end position="517"/>
    </location>
</feature>
<dbReference type="CDD" id="cd08956">
    <property type="entry name" value="KR_3_FAS_SDR_x"/>
    <property type="match status" value="1"/>
</dbReference>
<dbReference type="Pfam" id="PF02801">
    <property type="entry name" value="Ketoacyl-synt_C"/>
    <property type="match status" value="1"/>
</dbReference>
<dbReference type="PROSITE" id="PS00606">
    <property type="entry name" value="KS3_1"/>
    <property type="match status" value="1"/>
</dbReference>
<dbReference type="InterPro" id="IPR018201">
    <property type="entry name" value="Ketoacyl_synth_AS"/>
</dbReference>
<feature type="region of interest" description="N-terminal hotdog fold" evidence="8">
    <location>
        <begin position="238"/>
        <end position="362"/>
    </location>
</feature>
<dbReference type="SMART" id="SM00827">
    <property type="entry name" value="PKS_AT"/>
    <property type="match status" value="1"/>
</dbReference>
<dbReference type="GO" id="GO:0031177">
    <property type="term" value="F:phosphopantetheine binding"/>
    <property type="evidence" value="ECO:0007669"/>
    <property type="project" value="InterPro"/>
</dbReference>
<dbReference type="InterPro" id="IPR013968">
    <property type="entry name" value="PKS_KR"/>
</dbReference>
<protein>
    <submittedName>
        <fullName evidence="12">Uncharacterized protein</fullName>
    </submittedName>
</protein>
<dbReference type="PANTHER" id="PTHR43775">
    <property type="entry name" value="FATTY ACID SYNTHASE"/>
    <property type="match status" value="1"/>
</dbReference>
<dbReference type="SMART" id="SM00825">
    <property type="entry name" value="PKS_KS"/>
    <property type="match status" value="1"/>
</dbReference>
<keyword evidence="13" id="KW-1185">Reference proteome</keyword>
<dbReference type="Pfam" id="PF00109">
    <property type="entry name" value="ketoacyl-synt"/>
    <property type="match status" value="1"/>
</dbReference>
<dbReference type="Pfam" id="PF14765">
    <property type="entry name" value="PS-DH"/>
    <property type="match status" value="1"/>
</dbReference>
<dbReference type="Pfam" id="PF21089">
    <property type="entry name" value="PKS_DH_N"/>
    <property type="match status" value="1"/>
</dbReference>
<dbReference type="PROSITE" id="PS50075">
    <property type="entry name" value="CARRIER"/>
    <property type="match status" value="1"/>
</dbReference>
<reference evidence="12 13" key="1">
    <citation type="submission" date="2013-12" db="EMBL/GenBank/DDBJ databases">
        <title>Annotated genome of Streptomyces scopuliridis.</title>
        <authorList>
            <person name="Olson J.B."/>
        </authorList>
    </citation>
    <scope>NUCLEOTIDE SEQUENCE [LARGE SCALE GENOMIC DNA]</scope>
    <source>
        <strain evidence="12 13">RB72</strain>
    </source>
</reference>
<dbReference type="SUPFAM" id="SSF47336">
    <property type="entry name" value="ACP-like"/>
    <property type="match status" value="1"/>
</dbReference>
<dbReference type="InterPro" id="IPR014043">
    <property type="entry name" value="Acyl_transferase_dom"/>
</dbReference>
<dbReference type="SUPFAM" id="SSF53901">
    <property type="entry name" value="Thiolase-like"/>
    <property type="match status" value="1"/>
</dbReference>
<dbReference type="GO" id="GO:0006633">
    <property type="term" value="P:fatty acid biosynthetic process"/>
    <property type="evidence" value="ECO:0007669"/>
    <property type="project" value="InterPro"/>
</dbReference>
<dbReference type="Pfam" id="PF16197">
    <property type="entry name" value="KAsynt_C_assoc"/>
    <property type="match status" value="1"/>
</dbReference>
<dbReference type="SMART" id="SM00822">
    <property type="entry name" value="PKS_KR"/>
    <property type="match status" value="1"/>
</dbReference>
<dbReference type="InterPro" id="IPR042104">
    <property type="entry name" value="PKS_dehydratase_sf"/>
</dbReference>
<organism evidence="12 13">
    <name type="scientific">Streptomyces scopuliridis RB72</name>
    <dbReference type="NCBI Taxonomy" id="1440053"/>
    <lineage>
        <taxon>Bacteria</taxon>
        <taxon>Bacillati</taxon>
        <taxon>Actinomycetota</taxon>
        <taxon>Actinomycetes</taxon>
        <taxon>Kitasatosporales</taxon>
        <taxon>Streptomycetaceae</taxon>
        <taxon>Streptomyces</taxon>
    </lineage>
</organism>
<dbReference type="PANTHER" id="PTHR43775:SF51">
    <property type="entry name" value="INACTIVE PHENOLPHTHIOCEROL SYNTHESIS POLYKETIDE SYNTHASE TYPE I PKS1-RELATED"/>
    <property type="match status" value="1"/>
</dbReference>
<comment type="caution">
    <text evidence="12">The sequence shown here is derived from an EMBL/GenBank/DDBJ whole genome shotgun (WGS) entry which is preliminary data.</text>
</comment>
<gene>
    <name evidence="12" type="ORF">Y717_05560</name>
</gene>
<dbReference type="InterPro" id="IPR016035">
    <property type="entry name" value="Acyl_Trfase/lysoPLipase"/>
</dbReference>
<evidence type="ECO:0000259" key="10">
    <source>
        <dbReference type="PROSITE" id="PS52004"/>
    </source>
</evidence>
<dbReference type="InterPro" id="IPR014031">
    <property type="entry name" value="Ketoacyl_synth_C"/>
</dbReference>
<dbReference type="Pfam" id="PF00698">
    <property type="entry name" value="Acyl_transf_1"/>
    <property type="match status" value="1"/>
</dbReference>
<dbReference type="Gene3D" id="3.40.50.720">
    <property type="entry name" value="NAD(P)-binding Rossmann-like Domain"/>
    <property type="match status" value="1"/>
</dbReference>
<evidence type="ECO:0000313" key="13">
    <source>
        <dbReference type="Proteomes" id="UP000245992"/>
    </source>
</evidence>
<evidence type="ECO:0000256" key="7">
    <source>
        <dbReference type="ARBA" id="ARBA00023315"/>
    </source>
</evidence>
<keyword evidence="7" id="KW-0012">Acyltransferase</keyword>
<dbReference type="PROSITE" id="PS00012">
    <property type="entry name" value="PHOSPHOPANTETHEINE"/>
    <property type="match status" value="1"/>
</dbReference>
<dbReference type="InterPro" id="IPR032821">
    <property type="entry name" value="PKS_assoc"/>
</dbReference>
<feature type="domain" description="Ketosynthase family 3 (KS3)" evidence="10">
    <location>
        <begin position="1087"/>
        <end position="1511"/>
    </location>
</feature>
<name>A0A2T7TAT3_9ACTN</name>
<evidence type="ECO:0000259" key="11">
    <source>
        <dbReference type="PROSITE" id="PS52019"/>
    </source>
</evidence>
<dbReference type="PROSITE" id="PS52019">
    <property type="entry name" value="PKS_MFAS_DH"/>
    <property type="match status" value="1"/>
</dbReference>
<keyword evidence="6" id="KW-0511">Multifunctional enzyme</keyword>
<comment type="pathway">
    <text evidence="1">Antibiotic biosynthesis.</text>
</comment>
<dbReference type="InterPro" id="IPR050091">
    <property type="entry name" value="PKS_NRPS_Biosynth_Enz"/>
</dbReference>
<evidence type="ECO:0000256" key="5">
    <source>
        <dbReference type="ARBA" id="ARBA00023194"/>
    </source>
</evidence>
<dbReference type="SUPFAM" id="SSF51735">
    <property type="entry name" value="NAD(P)-binding Rossmann-fold domains"/>
    <property type="match status" value="2"/>
</dbReference>
<dbReference type="Gene3D" id="3.40.47.10">
    <property type="match status" value="1"/>
</dbReference>
<dbReference type="Pfam" id="PF22953">
    <property type="entry name" value="SpnB_Rossmann"/>
    <property type="match status" value="1"/>
</dbReference>
<proteinExistence type="predicted"/>
<dbReference type="InterPro" id="IPR020807">
    <property type="entry name" value="PKS_DH"/>
</dbReference>
<evidence type="ECO:0000256" key="3">
    <source>
        <dbReference type="ARBA" id="ARBA00022553"/>
    </source>
</evidence>
<evidence type="ECO:0000256" key="4">
    <source>
        <dbReference type="ARBA" id="ARBA00022679"/>
    </source>
</evidence>
<dbReference type="FunFam" id="1.10.1200.10:FF:000007">
    <property type="entry name" value="Probable polyketide synthase pks17"/>
    <property type="match status" value="1"/>
</dbReference>
<evidence type="ECO:0000256" key="6">
    <source>
        <dbReference type="ARBA" id="ARBA00023268"/>
    </source>
</evidence>
<dbReference type="InterPro" id="IPR006162">
    <property type="entry name" value="Ppantetheine_attach_site"/>
</dbReference>
<dbReference type="InterPro" id="IPR049552">
    <property type="entry name" value="PKS_DH_N"/>
</dbReference>
<dbReference type="InterPro" id="IPR016039">
    <property type="entry name" value="Thiolase-like"/>
</dbReference>
<dbReference type="InterPro" id="IPR049551">
    <property type="entry name" value="PKS_DH_C"/>
</dbReference>
<dbReference type="Pfam" id="PF00550">
    <property type="entry name" value="PP-binding"/>
    <property type="match status" value="1"/>
</dbReference>
<sequence>VGGSMMAVQATEDEVLPLLSGEVSIAAINGPSSVVVSGDEDAVLSVAARLAEQGRKTTRLRVSHAFHSPLMQPMLDDFRTVAEGLSFAAPRIPVVSNLTGALASAEELSSPEYWVRHVREAVRFADGVRTLAEQGVSTFLELGPDGVLSAMAQESVPDGATTVPILRKSRSEELSAVTAMSQLHVRGVVVDWAGFFAGTGASWVDVPTYAFEHQAFWPRSLRGGADDAAAIGLVSAAHPLLNGVVELAEGEGVLFTGRLSVQTHPWLADHAVMGRVLLPGTALLELAIRAGDEVGCDRVEELTLAAPLTLPEPGAVQMQVRVGVADESGRRTVAIHSRLEGEVELPWTQHASGVLVAGAGAGVDFDASVWPPVGAEPVDLDGFYDARAVEGFAYGPVFQGLRAAWSRDGEIYAEVSLPEDAQGDAVAFGLHPALLDAGLHSAWFVGSPVDGSDRPGGGVPFSWSGVSLQASGASSVRVRLARGANGAVSIAVADVTGAPVASVESLAMRALSAEALDDEGALTRDALFRLDWTPVSATSAGTSQTIAVAGQDTLGLIEALRAAGADPELAPDLAALAADGSSAPGVVLIPVVGELGANTAEAARALTHQVLGQLQERLADERFAESRFVFVTRGAVGGADVAAAAVRGLVRSAQSENPGCFGLVDLDPAEPVALPLSVLNADEPQVIVRDGEVLAGRVVRAAVAGLAAHQVWDGDGSVLITGGTGGLGAVVARHLVAEHGVRRLLLVSRRGLGAEGAEALTDELTERGAEVSIEACDVADRDALAELLTRHTVSAVVHAAGVLDDGVVGSLTPERLDTVLRPKADAAWNLHELTHGQDLSAFVVFSSIAALFGSAGQGNYAAGNAFLDALMERRRAEGLPGVSLAWGPWDQSGGMTGTLSEADAVRMARAGVPALSVELGVALFDAALATGDAVVAPVRLDLPVLRAQGEVPSLLRSLIRSRSRRAAAVAGSATAAGLVERLAGLTAVERQEVLLDLVRGQVALVLGHADGNAVNPGRAFRELGFDSLTSVELRNRLNTVTGLRLPATMVFDYPTVETLVDHLLDELLGADAAVALPVARRAAAVADDPIVVVGMSCRYPGGVASPEDLWRLVTEGSDVISAFPTNRGWDVDGLFNPDPDHKGTSYTRQGGFLHDAGEFDPAFFGMSPREALATDSQQRLLLETSWEAIERAGIDPVSLKGSATGVFAGVMYNDYSTVLGGPEFEGFQGSGSSPSLASGRVSYTLGLEGPAVTVDTACSSSLVAMHWAMQALRSGECSLALAGGVTVMSTPSVFVDFSRQRGLSPDGRCKAFSDAADGVGWSEGVGMLVLERLSDARRNGHEILAVVRGSAVNQDGASNGLTAPNGPSQQRVIRQALASGGLSADDVDVVEAHGTGTTLGDPIEAQALLAEYGRDRDPERPLLLGSVKSNIGHTQAAAGVAGVIKMIMAMRHGVLPQTLHVDAPSSHVDWSEGAVELLTEHTRWPEVGRARRAGVSSFGISGTNAHVILEQPATVIQGTVLGSKEVPETESGVVPWVLSGKTAEALGGQAAKLLSSIEARPELRPVDIGHSLATGRSKFDHRAVVLAGDPADAVRALAALAVGEPDALAVSGAVVGGKTAVLFSGQGSQRLGMGRELYGRFPVFADALGSVLASLEGKLGRSLREVIWGDDAELLNETGFTQPA</sequence>
<dbReference type="SMART" id="SM00826">
    <property type="entry name" value="PKS_DH"/>
    <property type="match status" value="1"/>
</dbReference>
<dbReference type="Gene3D" id="3.30.70.3290">
    <property type="match status" value="2"/>
</dbReference>
<feature type="active site" description="Proton donor; for dehydratase activity" evidence="8">
    <location>
        <position position="436"/>
    </location>
</feature>
<evidence type="ECO:0000256" key="2">
    <source>
        <dbReference type="ARBA" id="ARBA00022450"/>
    </source>
</evidence>
<keyword evidence="3" id="KW-0597">Phosphoprotein</keyword>
<dbReference type="Pfam" id="PF08659">
    <property type="entry name" value="KR"/>
    <property type="match status" value="1"/>
</dbReference>
<dbReference type="InterPro" id="IPR036736">
    <property type="entry name" value="ACP-like_sf"/>
</dbReference>
<dbReference type="CDD" id="cd00833">
    <property type="entry name" value="PKS"/>
    <property type="match status" value="1"/>
</dbReference>
<dbReference type="Gene3D" id="3.10.129.110">
    <property type="entry name" value="Polyketide synthase dehydratase"/>
    <property type="match status" value="1"/>
</dbReference>
<dbReference type="GO" id="GO:0004312">
    <property type="term" value="F:fatty acid synthase activity"/>
    <property type="evidence" value="ECO:0007669"/>
    <property type="project" value="TreeGrafter"/>
</dbReference>
<feature type="domain" description="PKS/mFAS DH" evidence="11">
    <location>
        <begin position="238"/>
        <end position="517"/>
    </location>
</feature>
<feature type="non-terminal residue" evidence="12">
    <location>
        <position position="1"/>
    </location>
</feature>
<dbReference type="InterPro" id="IPR055123">
    <property type="entry name" value="SpnB-like_Rossmann"/>
</dbReference>
<dbReference type="InterPro" id="IPR020806">
    <property type="entry name" value="PKS_PP-bd"/>
</dbReference>
<dbReference type="GO" id="GO:0033068">
    <property type="term" value="P:macrolide biosynthetic process"/>
    <property type="evidence" value="ECO:0007669"/>
    <property type="project" value="UniProtKB-ARBA"/>
</dbReference>
<keyword evidence="4" id="KW-0808">Transferase</keyword>
<evidence type="ECO:0000256" key="1">
    <source>
        <dbReference type="ARBA" id="ARBA00004792"/>
    </source>
</evidence>
<dbReference type="InterPro" id="IPR036291">
    <property type="entry name" value="NAD(P)-bd_dom_sf"/>
</dbReference>
<dbReference type="SUPFAM" id="SSF52151">
    <property type="entry name" value="FabD/lysophospholipase-like"/>
    <property type="match status" value="2"/>
</dbReference>
<dbReference type="Gene3D" id="1.10.1200.10">
    <property type="entry name" value="ACP-like"/>
    <property type="match status" value="1"/>
</dbReference>
<dbReference type="SMART" id="SM01294">
    <property type="entry name" value="PKS_PP_betabranch"/>
    <property type="match status" value="1"/>
</dbReference>
<dbReference type="Gene3D" id="3.40.366.10">
    <property type="entry name" value="Malonyl-Coenzyme A Acyl Carrier Protein, domain 2"/>
    <property type="match status" value="2"/>
</dbReference>
<accession>A0A2T7TAT3</accession>
<feature type="active site" description="Proton acceptor; for dehydratase activity" evidence="8">
    <location>
        <position position="270"/>
    </location>
</feature>
<dbReference type="FunFam" id="3.40.47.10:FF:000019">
    <property type="entry name" value="Polyketide synthase type I"/>
    <property type="match status" value="1"/>
</dbReference>
<feature type="non-terminal residue" evidence="12">
    <location>
        <position position="1684"/>
    </location>
</feature>
<evidence type="ECO:0000256" key="8">
    <source>
        <dbReference type="PROSITE-ProRule" id="PRU01363"/>
    </source>
</evidence>
<evidence type="ECO:0000259" key="9">
    <source>
        <dbReference type="PROSITE" id="PS50075"/>
    </source>
</evidence>
<dbReference type="GO" id="GO:0004315">
    <property type="term" value="F:3-oxoacyl-[acyl-carrier-protein] synthase activity"/>
    <property type="evidence" value="ECO:0007669"/>
    <property type="project" value="InterPro"/>
</dbReference>
<keyword evidence="2" id="KW-0596">Phosphopantetheine</keyword>
<keyword evidence="5" id="KW-0045">Antibiotic biosynthesis</keyword>
<evidence type="ECO:0000313" key="12">
    <source>
        <dbReference type="EMBL" id="PVE12280.1"/>
    </source>
</evidence>
<dbReference type="InterPro" id="IPR049900">
    <property type="entry name" value="PKS_mFAS_DH"/>
</dbReference>
<dbReference type="InterPro" id="IPR001227">
    <property type="entry name" value="Ac_transferase_dom_sf"/>
</dbReference>
<dbReference type="InterPro" id="IPR020841">
    <property type="entry name" value="PKS_Beta-ketoAc_synthase_dom"/>
</dbReference>
<dbReference type="SMART" id="SM00823">
    <property type="entry name" value="PKS_PP"/>
    <property type="match status" value="1"/>
</dbReference>
<dbReference type="EMBL" id="AZSP01000119">
    <property type="protein sequence ID" value="PVE12280.1"/>
    <property type="molecule type" value="Genomic_DNA"/>
</dbReference>
<dbReference type="Proteomes" id="UP000245992">
    <property type="component" value="Unassembled WGS sequence"/>
</dbReference>
<dbReference type="PROSITE" id="PS52004">
    <property type="entry name" value="KS3_2"/>
    <property type="match status" value="1"/>
</dbReference>